<accession>A0A6J6RE88</accession>
<reference evidence="7" key="1">
    <citation type="submission" date="2020-05" db="EMBL/GenBank/DDBJ databases">
        <authorList>
            <person name="Chiriac C."/>
            <person name="Salcher M."/>
            <person name="Ghai R."/>
            <person name="Kavagutti S V."/>
        </authorList>
    </citation>
    <scope>NUCLEOTIDE SEQUENCE</scope>
</reference>
<dbReference type="InterPro" id="IPR045851">
    <property type="entry name" value="AMP-bd_C_sf"/>
</dbReference>
<dbReference type="InterPro" id="IPR000873">
    <property type="entry name" value="AMP-dep_synth/lig_dom"/>
</dbReference>
<dbReference type="InterPro" id="IPR020845">
    <property type="entry name" value="AMP-binding_CS"/>
</dbReference>
<dbReference type="PANTHER" id="PTHR42921">
    <property type="entry name" value="ACETOACETYL-COA SYNTHETASE"/>
    <property type="match status" value="1"/>
</dbReference>
<sequence length="626" mass="68225">MSNRRTNAMIVRLARKHGFETFDDLHAWSIADLDRFWSEASEFLGVRWHDYPTAALADRSMPSAAWYPGGTLNYAEHALARAAVAPDDIAVIEHSQTRSPRTLTWAQLEDQVARCAAGLEALGVTAADRVGSYSPNIVETLVTFLATATLGAVWSSCAPEFGPRAVIDRFAQFEPTVLVHVDGYRYGPKEIDRRLEVTEILEHLPSVRTTIAVQYLGAGPDEWSSLIGEARHEGFAPVGYETPIYVLYSSGTTGLPKPIVHSHVGITVEHLVVHALHTDITPADRLFWFTTTGWMMWNFLVSGLLVGSSVVLFDGDPASPGLNTLWDVAERSQTTVFGASAGFYMNCRKAGLEPHRGRIWQVGSTGAPLPVEGFEWLESVMGPDVIINSISGGTDICSCFVGWNPMVPVVNGEIPGQVLGREAAAFDEDGNRCATGVQGELVITTPMPSMPLGFLGDDDGSRYRSAYFDRYPGVWCHGDWITFTEHGGCVISGRSDATLNRGGVRLGSAEFYTVVEALPEVVDSLVVHLEDGDLDRLYLFVQLRDGIDLDDALRARIRAELRSALSPRHSPDVIEAVPVVPRTLSGKKLEVPVKKILAGQSADKVLSSESLAVPSSIDWFVAYASQ</sequence>
<comment type="similarity">
    <text evidence="1">Belongs to the ATP-dependent AMP-binding enzyme family.</text>
</comment>
<evidence type="ECO:0000256" key="4">
    <source>
        <dbReference type="ARBA" id="ARBA00022840"/>
    </source>
</evidence>
<dbReference type="AlphaFoldDB" id="A0A6J6RE88"/>
<evidence type="ECO:0000256" key="2">
    <source>
        <dbReference type="ARBA" id="ARBA00022598"/>
    </source>
</evidence>
<dbReference type="NCBIfam" id="NF002937">
    <property type="entry name" value="PRK03584.1"/>
    <property type="match status" value="1"/>
</dbReference>
<evidence type="ECO:0000259" key="5">
    <source>
        <dbReference type="Pfam" id="PF00501"/>
    </source>
</evidence>
<keyword evidence="4" id="KW-0067">ATP-binding</keyword>
<dbReference type="InterPro" id="IPR032387">
    <property type="entry name" value="ACAS_N"/>
</dbReference>
<gene>
    <name evidence="7" type="ORF">UFOPK2602_01764</name>
</gene>
<dbReference type="SUPFAM" id="SSF56801">
    <property type="entry name" value="Acetyl-CoA synthetase-like"/>
    <property type="match status" value="1"/>
</dbReference>
<dbReference type="PANTHER" id="PTHR42921:SF1">
    <property type="entry name" value="ACETOACETYL-COA SYNTHETASE"/>
    <property type="match status" value="1"/>
</dbReference>
<dbReference type="GO" id="GO:0005524">
    <property type="term" value="F:ATP binding"/>
    <property type="evidence" value="ECO:0007669"/>
    <property type="project" value="UniProtKB-KW"/>
</dbReference>
<dbReference type="InterPro" id="IPR042099">
    <property type="entry name" value="ANL_N_sf"/>
</dbReference>
<dbReference type="PROSITE" id="PS00455">
    <property type="entry name" value="AMP_BINDING"/>
    <property type="match status" value="1"/>
</dbReference>
<keyword evidence="3" id="KW-0547">Nucleotide-binding</keyword>
<feature type="domain" description="Acetyl-coenzyme A synthetase N-terminal" evidence="6">
    <location>
        <begin position="23"/>
        <end position="78"/>
    </location>
</feature>
<dbReference type="GO" id="GO:0030729">
    <property type="term" value="F:acetoacetate-CoA ligase activity"/>
    <property type="evidence" value="ECO:0007669"/>
    <property type="project" value="InterPro"/>
</dbReference>
<dbReference type="Gene3D" id="3.30.300.30">
    <property type="match status" value="1"/>
</dbReference>
<evidence type="ECO:0000313" key="7">
    <source>
        <dbReference type="EMBL" id="CAB4721422.1"/>
    </source>
</evidence>
<dbReference type="Pfam" id="PF00501">
    <property type="entry name" value="AMP-binding"/>
    <property type="match status" value="1"/>
</dbReference>
<evidence type="ECO:0000256" key="1">
    <source>
        <dbReference type="ARBA" id="ARBA00006432"/>
    </source>
</evidence>
<dbReference type="GO" id="GO:0006629">
    <property type="term" value="P:lipid metabolic process"/>
    <property type="evidence" value="ECO:0007669"/>
    <property type="project" value="InterPro"/>
</dbReference>
<organism evidence="7">
    <name type="scientific">freshwater metagenome</name>
    <dbReference type="NCBI Taxonomy" id="449393"/>
    <lineage>
        <taxon>unclassified sequences</taxon>
        <taxon>metagenomes</taxon>
        <taxon>ecological metagenomes</taxon>
    </lineage>
</organism>
<dbReference type="Gene3D" id="3.40.50.12780">
    <property type="entry name" value="N-terminal domain of ligase-like"/>
    <property type="match status" value="1"/>
</dbReference>
<keyword evidence="2" id="KW-0436">Ligase</keyword>
<dbReference type="NCBIfam" id="TIGR01217">
    <property type="entry name" value="ac_ac_CoA_syn"/>
    <property type="match status" value="1"/>
</dbReference>
<protein>
    <submittedName>
        <fullName evidence="7">Unannotated protein</fullName>
    </submittedName>
</protein>
<evidence type="ECO:0000259" key="6">
    <source>
        <dbReference type="Pfam" id="PF16177"/>
    </source>
</evidence>
<name>A0A6J6RE88_9ZZZZ</name>
<dbReference type="InterPro" id="IPR005914">
    <property type="entry name" value="Acac_CoA_synth"/>
</dbReference>
<evidence type="ECO:0000256" key="3">
    <source>
        <dbReference type="ARBA" id="ARBA00022741"/>
    </source>
</evidence>
<dbReference type="Pfam" id="PF16177">
    <property type="entry name" value="ACAS_N"/>
    <property type="match status" value="1"/>
</dbReference>
<feature type="domain" description="AMP-dependent synthetase/ligase" evidence="5">
    <location>
        <begin position="81"/>
        <end position="446"/>
    </location>
</feature>
<proteinExistence type="inferred from homology"/>
<dbReference type="EMBL" id="CAEZXX010000142">
    <property type="protein sequence ID" value="CAB4721422.1"/>
    <property type="molecule type" value="Genomic_DNA"/>
</dbReference>